<feature type="region of interest" description="Disordered" evidence="1">
    <location>
        <begin position="1"/>
        <end position="40"/>
    </location>
</feature>
<proteinExistence type="predicted"/>
<organism evidence="2 3">
    <name type="scientific">Steinernema glaseri</name>
    <dbReference type="NCBI Taxonomy" id="37863"/>
    <lineage>
        <taxon>Eukaryota</taxon>
        <taxon>Metazoa</taxon>
        <taxon>Ecdysozoa</taxon>
        <taxon>Nematoda</taxon>
        <taxon>Chromadorea</taxon>
        <taxon>Rhabditida</taxon>
        <taxon>Tylenchina</taxon>
        <taxon>Panagrolaimomorpha</taxon>
        <taxon>Strongyloidoidea</taxon>
        <taxon>Steinernematidae</taxon>
        <taxon>Steinernema</taxon>
    </lineage>
</organism>
<evidence type="ECO:0000256" key="1">
    <source>
        <dbReference type="SAM" id="MobiDB-lite"/>
    </source>
</evidence>
<evidence type="ECO:0000313" key="2">
    <source>
        <dbReference type="Proteomes" id="UP000095287"/>
    </source>
</evidence>
<dbReference type="Proteomes" id="UP000095287">
    <property type="component" value="Unplaced"/>
</dbReference>
<dbReference type="WBParaSite" id="L893_g4543.t1">
    <property type="protein sequence ID" value="L893_g4543.t1"/>
    <property type="gene ID" value="L893_g4543"/>
</dbReference>
<keyword evidence="2" id="KW-1185">Reference proteome</keyword>
<dbReference type="AlphaFoldDB" id="A0A1I8AD77"/>
<sequence length="111" mass="12598">MMPATVKVLRHVPEVRPTTSDSKLDLAPLKDTPEDQDSATTEWKVVQMDRYSADFRLDAQRIKHSLTSRLESNSLTRQEVGTALLRMNEVKTALDNRSLVSDGYRTKEVPI</sequence>
<reference evidence="3" key="1">
    <citation type="submission" date="2016-11" db="UniProtKB">
        <authorList>
            <consortium name="WormBaseParasite"/>
        </authorList>
    </citation>
    <scope>IDENTIFICATION</scope>
</reference>
<accession>A0A1I8AD77</accession>
<name>A0A1I8AD77_9BILA</name>
<evidence type="ECO:0000313" key="3">
    <source>
        <dbReference type="WBParaSite" id="L893_g4543.t1"/>
    </source>
</evidence>
<protein>
    <submittedName>
        <fullName evidence="3">Transposase</fullName>
    </submittedName>
</protein>